<reference evidence="4 5" key="1">
    <citation type="submission" date="2017-05" db="EMBL/GenBank/DDBJ databases">
        <title>Complete and WGS of Bordetella genogroups.</title>
        <authorList>
            <person name="Spilker T."/>
            <person name="LiPuma J."/>
        </authorList>
    </citation>
    <scope>NUCLEOTIDE SEQUENCE [LARGE SCALE GENOMIC DNA]</scope>
    <source>
        <strain evidence="4 5">AU19157</strain>
    </source>
</reference>
<dbReference type="PANTHER" id="PTHR33741">
    <property type="entry name" value="TRANSMEMBRANE PROTEIN DDB_G0269096-RELATED"/>
    <property type="match status" value="1"/>
</dbReference>
<evidence type="ECO:0000259" key="3">
    <source>
        <dbReference type="PROSITE" id="PS51371"/>
    </source>
</evidence>
<feature type="transmembrane region" description="Helical" evidence="2">
    <location>
        <begin position="101"/>
        <end position="120"/>
    </location>
</feature>
<dbReference type="PANTHER" id="PTHR33741:SF5">
    <property type="entry name" value="TRANSMEMBRANE PROTEIN DDB_G0269096-RELATED"/>
    <property type="match status" value="1"/>
</dbReference>
<keyword evidence="2" id="KW-0812">Transmembrane</keyword>
<keyword evidence="5" id="KW-1185">Reference proteome</keyword>
<gene>
    <name evidence="4" type="ORF">CAL12_01305</name>
</gene>
<dbReference type="Gene3D" id="3.10.580.10">
    <property type="entry name" value="CBS-domain"/>
    <property type="match status" value="2"/>
</dbReference>
<feature type="transmembrane region" description="Helical" evidence="2">
    <location>
        <begin position="127"/>
        <end position="145"/>
    </location>
</feature>
<sequence>MFSWFKQGLGAYAPAPVGASRRDKILGAVGALFGLLSTEWIARHALGEASPWFIAPMGASAVLAFAAPASPLAQPWSLMAGNVSAALVGVFFAHLIPAPGLAAACSVAAAIAVMFALRCLHPPSGAVALTAVLGGPSIAQLGYGYALYPVAMNSAVLLCIAVVFNGVLKRNYPHRHVQAAPAALNRAPTPLGFTSADLDDALRSHDQLLDISREDLADIVLEAERRASLRRFGGLACGQVMLRDAVAVRDDEPLDAAMRLLDRHRLAALPVVDGQGRLLGLLAHGDASARTVRLASAPGQTPPALSARDCMRSEVAYATPAMPAIELARPMASGIACVPVVDESRRLVGVIHAPQLIDALYQLALASGDSVAGNRAAIRTLDVAA</sequence>
<keyword evidence="2" id="KW-1133">Transmembrane helix</keyword>
<dbReference type="InterPro" id="IPR000644">
    <property type="entry name" value="CBS_dom"/>
</dbReference>
<feature type="transmembrane region" description="Helical" evidence="2">
    <location>
        <begin position="151"/>
        <end position="168"/>
    </location>
</feature>
<keyword evidence="1" id="KW-0129">CBS domain</keyword>
<keyword evidence="2" id="KW-0472">Membrane</keyword>
<dbReference type="InterPro" id="IPR007065">
    <property type="entry name" value="HPP"/>
</dbReference>
<dbReference type="OrthoDB" id="9811720at2"/>
<dbReference type="SMART" id="SM00116">
    <property type="entry name" value="CBS"/>
    <property type="match status" value="2"/>
</dbReference>
<feature type="transmembrane region" description="Helical" evidence="2">
    <location>
        <begin position="25"/>
        <end position="43"/>
    </location>
</feature>
<dbReference type="InterPro" id="IPR058581">
    <property type="entry name" value="TM_HPP"/>
</dbReference>
<organism evidence="4 5">
    <name type="scientific">Bordetella genomosp. 8</name>
    <dbReference type="NCBI Taxonomy" id="1416806"/>
    <lineage>
        <taxon>Bacteria</taxon>
        <taxon>Pseudomonadati</taxon>
        <taxon>Pseudomonadota</taxon>
        <taxon>Betaproteobacteria</taxon>
        <taxon>Burkholderiales</taxon>
        <taxon>Alcaligenaceae</taxon>
        <taxon>Bordetella</taxon>
    </lineage>
</organism>
<protein>
    <recommendedName>
        <fullName evidence="3">CBS domain-containing protein</fullName>
    </recommendedName>
</protein>
<feature type="domain" description="CBS" evidence="3">
    <location>
        <begin position="241"/>
        <end position="297"/>
    </location>
</feature>
<dbReference type="PROSITE" id="PS51371">
    <property type="entry name" value="CBS"/>
    <property type="match status" value="2"/>
</dbReference>
<dbReference type="STRING" id="1416806.CAL12_01305"/>
<dbReference type="EMBL" id="CP021108">
    <property type="protein sequence ID" value="ARP79594.1"/>
    <property type="molecule type" value="Genomic_DNA"/>
</dbReference>
<proteinExistence type="predicted"/>
<dbReference type="InterPro" id="IPR046342">
    <property type="entry name" value="CBS_dom_sf"/>
</dbReference>
<dbReference type="Pfam" id="PF00571">
    <property type="entry name" value="CBS"/>
    <property type="match status" value="2"/>
</dbReference>
<dbReference type="Proteomes" id="UP000194151">
    <property type="component" value="Chromosome"/>
</dbReference>
<dbReference type="Pfam" id="PF04982">
    <property type="entry name" value="TM_HPP"/>
    <property type="match status" value="1"/>
</dbReference>
<dbReference type="AlphaFoldDB" id="A0A1W6YF30"/>
<name>A0A1W6YF30_9BORD</name>
<feature type="domain" description="CBS" evidence="3">
    <location>
        <begin position="311"/>
        <end position="367"/>
    </location>
</feature>
<evidence type="ECO:0000256" key="1">
    <source>
        <dbReference type="PROSITE-ProRule" id="PRU00703"/>
    </source>
</evidence>
<dbReference type="KEGG" id="bgv:CAL12_01305"/>
<evidence type="ECO:0000256" key="2">
    <source>
        <dbReference type="SAM" id="Phobius"/>
    </source>
</evidence>
<dbReference type="RefSeq" id="WP_086062827.1">
    <property type="nucleotide sequence ID" value="NZ_CP021108.1"/>
</dbReference>
<evidence type="ECO:0000313" key="4">
    <source>
        <dbReference type="EMBL" id="ARP79594.1"/>
    </source>
</evidence>
<dbReference type="SUPFAM" id="SSF54631">
    <property type="entry name" value="CBS-domain pair"/>
    <property type="match status" value="1"/>
</dbReference>
<evidence type="ECO:0000313" key="5">
    <source>
        <dbReference type="Proteomes" id="UP000194151"/>
    </source>
</evidence>
<feature type="transmembrane region" description="Helical" evidence="2">
    <location>
        <begin position="49"/>
        <end position="69"/>
    </location>
</feature>
<accession>A0A1W6YF30</accession>